<evidence type="ECO:0008006" key="4">
    <source>
        <dbReference type="Google" id="ProtNLM"/>
    </source>
</evidence>
<sequence>MNKVQLLPIVMIVSLLLSGCMYPQDEMESKQRPYEDQLETVQKAVDTYQEQSDGLLPIKTRDMNTDQYIKYPIDFTKIVPSLTEKIPSNAYEQGGIYQYVLMDVEENPTVKLVDLRVAERIRELILRKTVNGVLPFKDPVQEGANVYEVDFEKMGLKKPLTVESPYSDAHLPLVVGGDGKFYIDYSIDLNRILSQEKPSVKPGEDIRYLLADNYPILPAYSLPYTVNENNEPVFMKSSN</sequence>
<organism evidence="2 3">
    <name type="scientific">Sporosarcina jeotgali</name>
    <dbReference type="NCBI Taxonomy" id="3020056"/>
    <lineage>
        <taxon>Bacteria</taxon>
        <taxon>Bacillati</taxon>
        <taxon>Bacillota</taxon>
        <taxon>Bacilli</taxon>
        <taxon>Bacillales</taxon>
        <taxon>Caryophanaceae</taxon>
        <taxon>Sporosarcina</taxon>
    </lineage>
</organism>
<dbReference type="RefSeq" id="WP_323693026.1">
    <property type="nucleotide sequence ID" value="NZ_CP116341.1"/>
</dbReference>
<evidence type="ECO:0000313" key="3">
    <source>
        <dbReference type="Proteomes" id="UP001303532"/>
    </source>
</evidence>
<proteinExistence type="predicted"/>
<keyword evidence="1" id="KW-0732">Signal</keyword>
<reference evidence="2 3" key="1">
    <citation type="submission" date="2023-01" db="EMBL/GenBank/DDBJ databases">
        <title>Sporosarcina sp. nov., isolated from Korean tranditional fermented seafood 'Jeotgal'.</title>
        <authorList>
            <person name="Yang A.-I."/>
        </authorList>
    </citation>
    <scope>NUCLEOTIDE SEQUENCE [LARGE SCALE GENOMIC DNA]</scope>
    <source>
        <strain evidence="2 3">B2O-1</strain>
    </source>
</reference>
<name>A0ABZ0KYF3_9BACL</name>
<dbReference type="Proteomes" id="UP001303532">
    <property type="component" value="Chromosome"/>
</dbReference>
<feature type="chain" id="PRO_5045308730" description="ABC transporter periplasmic binding protein yphF" evidence="1">
    <location>
        <begin position="24"/>
        <end position="239"/>
    </location>
</feature>
<feature type="signal peptide" evidence="1">
    <location>
        <begin position="1"/>
        <end position="23"/>
    </location>
</feature>
<keyword evidence="3" id="KW-1185">Reference proteome</keyword>
<dbReference type="EMBL" id="CP116341">
    <property type="protein sequence ID" value="WOV85416.1"/>
    <property type="molecule type" value="Genomic_DNA"/>
</dbReference>
<gene>
    <name evidence="2" type="ORF">PGH26_05625</name>
</gene>
<evidence type="ECO:0000256" key="1">
    <source>
        <dbReference type="SAM" id="SignalP"/>
    </source>
</evidence>
<evidence type="ECO:0000313" key="2">
    <source>
        <dbReference type="EMBL" id="WOV85416.1"/>
    </source>
</evidence>
<accession>A0ABZ0KYF3</accession>
<protein>
    <recommendedName>
        <fullName evidence="4">ABC transporter periplasmic binding protein yphF</fullName>
    </recommendedName>
</protein>
<dbReference type="PROSITE" id="PS51257">
    <property type="entry name" value="PROKAR_LIPOPROTEIN"/>
    <property type="match status" value="1"/>
</dbReference>